<feature type="domain" description="Carbohydrate kinase FGGY C-terminal" evidence="13">
    <location>
        <begin position="264"/>
        <end position="454"/>
    </location>
</feature>
<proteinExistence type="inferred from homology"/>
<evidence type="ECO:0000256" key="4">
    <source>
        <dbReference type="ARBA" id="ARBA00022679"/>
    </source>
</evidence>
<dbReference type="GO" id="GO:0005829">
    <property type="term" value="C:cytosol"/>
    <property type="evidence" value="ECO:0007669"/>
    <property type="project" value="TreeGrafter"/>
</dbReference>
<dbReference type="Gene3D" id="3.30.420.40">
    <property type="match status" value="2"/>
</dbReference>
<dbReference type="EMBL" id="JAGTXO010000002">
    <property type="protein sequence ID" value="KAG8469817.1"/>
    <property type="molecule type" value="Genomic_DNA"/>
</dbReference>
<evidence type="ECO:0000256" key="5">
    <source>
        <dbReference type="ARBA" id="ARBA00022741"/>
    </source>
</evidence>
<keyword evidence="11" id="KW-0812">Transmembrane</keyword>
<reference evidence="14" key="1">
    <citation type="submission" date="2021-05" db="EMBL/GenBank/DDBJ databases">
        <title>The genome of the haptophyte Pavlova lutheri (Diacronema luteri, Pavlovales) - a model for lipid biosynthesis in eukaryotic algae.</title>
        <authorList>
            <person name="Hulatt C.J."/>
            <person name="Posewitz M.C."/>
        </authorList>
    </citation>
    <scope>NUCLEOTIDE SEQUENCE</scope>
    <source>
        <strain evidence="14">NIVA-4/92</strain>
    </source>
</reference>
<sequence>MAKYVGAIDQGTSSTRFMLFDRDGAVVAQAQAEHTQIYPKAGWVEHDPLEIWDKTREVIDKALGGAIRPGELSAIGITNQRETTIVWDRTTGMPLHNAIVWNDTRTDEIARAVAARFRKGKDHLRAQTGLPIVPYFSATKLVWLLENVPGLRDAAEAGTALFGTVDTWLIWNLTGRTAHVTDVSNASRTLLMNVHSLQWEAKLLETFGVPAIMLPTIVPSSSASIGLCDGAAVPGLAGVHIAGILGDQQAATFGQVCFSPGQAKATYGTGAFIMMNTGERAVASTNGLLTTVGWQLGAGAKPVYCLEGGVAYAGSLVQWARDNLKMIQNAAQTESICRSVEDNGGVYVVPAFAGLFAPYWRSDARGVICGLTAFNTVAHVVRACVEASAYQVKDILDAMACDSHVRLHALRCDGGMTVNAFLMQFQADMLDVAVTVPAIAETTALGAAFAAGLAVGFYPDQATLTRQWVKAREWVPHMPRAQREFLASRWCMAIDRSLDWHQSPPAGRAESERLELVRSGSSSKALEWSGRPSAAAWAVRILAVVSIAAAGFISGRRLR</sequence>
<dbReference type="GO" id="GO:0019563">
    <property type="term" value="P:glycerol catabolic process"/>
    <property type="evidence" value="ECO:0007669"/>
    <property type="project" value="UniProtKB-UniPathway"/>
</dbReference>
<evidence type="ECO:0000259" key="13">
    <source>
        <dbReference type="Pfam" id="PF02782"/>
    </source>
</evidence>
<dbReference type="PANTHER" id="PTHR10196">
    <property type="entry name" value="SUGAR KINASE"/>
    <property type="match status" value="1"/>
</dbReference>
<dbReference type="Pfam" id="PF02782">
    <property type="entry name" value="FGGY_C"/>
    <property type="match status" value="1"/>
</dbReference>
<dbReference type="Proteomes" id="UP000751190">
    <property type="component" value="Unassembled WGS sequence"/>
</dbReference>
<evidence type="ECO:0000256" key="7">
    <source>
        <dbReference type="ARBA" id="ARBA00022798"/>
    </source>
</evidence>
<dbReference type="UniPathway" id="UPA00618">
    <property type="reaction ID" value="UER00672"/>
</dbReference>
<evidence type="ECO:0000256" key="11">
    <source>
        <dbReference type="SAM" id="Phobius"/>
    </source>
</evidence>
<feature type="domain" description="Carbohydrate kinase FGGY N-terminal" evidence="12">
    <location>
        <begin position="4"/>
        <end position="254"/>
    </location>
</feature>
<evidence type="ECO:0000313" key="15">
    <source>
        <dbReference type="Proteomes" id="UP000751190"/>
    </source>
</evidence>
<dbReference type="FunFam" id="3.30.420.40:FF:000008">
    <property type="entry name" value="Glycerol kinase"/>
    <property type="match status" value="1"/>
</dbReference>
<comment type="pathway">
    <text evidence="1">Polyol metabolism; glycerol degradation via glycerol kinase pathway; sn-glycerol 3-phosphate from glycerol: step 1/1.</text>
</comment>
<name>A0A8J5XWJ7_DIALT</name>
<evidence type="ECO:0000256" key="6">
    <source>
        <dbReference type="ARBA" id="ARBA00022777"/>
    </source>
</evidence>
<evidence type="ECO:0000256" key="9">
    <source>
        <dbReference type="ARBA" id="ARBA00043149"/>
    </source>
</evidence>
<dbReference type="AlphaFoldDB" id="A0A8J5XWJ7"/>
<dbReference type="SUPFAM" id="SSF53067">
    <property type="entry name" value="Actin-like ATPase domain"/>
    <property type="match status" value="2"/>
</dbReference>
<dbReference type="PANTHER" id="PTHR10196:SF69">
    <property type="entry name" value="GLYCEROL KINASE"/>
    <property type="match status" value="1"/>
</dbReference>
<comment type="similarity">
    <text evidence="2">Belongs to the FGGY kinase family.</text>
</comment>
<keyword evidence="8" id="KW-0067">ATP-binding</keyword>
<accession>A0A8J5XWJ7</accession>
<keyword evidence="7" id="KW-0319">Glycerol metabolism</keyword>
<evidence type="ECO:0000313" key="14">
    <source>
        <dbReference type="EMBL" id="KAG8469817.1"/>
    </source>
</evidence>
<dbReference type="Pfam" id="PF00370">
    <property type="entry name" value="FGGY_N"/>
    <property type="match status" value="1"/>
</dbReference>
<keyword evidence="11" id="KW-1133">Transmembrane helix</keyword>
<keyword evidence="5" id="KW-0547">Nucleotide-binding</keyword>
<dbReference type="OrthoDB" id="5422795at2759"/>
<evidence type="ECO:0000256" key="1">
    <source>
        <dbReference type="ARBA" id="ARBA00005190"/>
    </source>
</evidence>
<protein>
    <recommendedName>
        <fullName evidence="3">glycerol kinase</fullName>
        <ecNumber evidence="3">2.7.1.30</ecNumber>
    </recommendedName>
    <alternativeName>
        <fullName evidence="9">ATP:glycerol 3-phosphotransferase</fullName>
    </alternativeName>
</protein>
<dbReference type="PROSITE" id="PS00933">
    <property type="entry name" value="FGGY_KINASES_1"/>
    <property type="match status" value="1"/>
</dbReference>
<keyword evidence="15" id="KW-1185">Reference proteome</keyword>
<dbReference type="InterPro" id="IPR018483">
    <property type="entry name" value="Carb_kinase_FGGY_CS"/>
</dbReference>
<dbReference type="CDD" id="cd07769">
    <property type="entry name" value="ASKHA_NBD_FGGY_GK"/>
    <property type="match status" value="1"/>
</dbReference>
<gene>
    <name evidence="14" type="ORF">KFE25_006272</name>
</gene>
<dbReference type="GO" id="GO:0005524">
    <property type="term" value="F:ATP binding"/>
    <property type="evidence" value="ECO:0007669"/>
    <property type="project" value="UniProtKB-KW"/>
</dbReference>
<dbReference type="InterPro" id="IPR043129">
    <property type="entry name" value="ATPase_NBD"/>
</dbReference>
<keyword evidence="11" id="KW-0472">Membrane</keyword>
<dbReference type="NCBIfam" id="TIGR01311">
    <property type="entry name" value="glycerol_kin"/>
    <property type="match status" value="1"/>
</dbReference>
<keyword evidence="6" id="KW-0418">Kinase</keyword>
<dbReference type="InterPro" id="IPR018484">
    <property type="entry name" value="FGGY_N"/>
</dbReference>
<dbReference type="EC" id="2.7.1.30" evidence="3"/>
<feature type="transmembrane region" description="Helical" evidence="11">
    <location>
        <begin position="534"/>
        <end position="553"/>
    </location>
</feature>
<dbReference type="GO" id="GO:0006072">
    <property type="term" value="P:glycerol-3-phosphate metabolic process"/>
    <property type="evidence" value="ECO:0007669"/>
    <property type="project" value="InterPro"/>
</dbReference>
<comment type="catalytic activity">
    <reaction evidence="10">
        <text>glycerol + ATP = sn-glycerol 3-phosphate + ADP + H(+)</text>
        <dbReference type="Rhea" id="RHEA:21644"/>
        <dbReference type="ChEBI" id="CHEBI:15378"/>
        <dbReference type="ChEBI" id="CHEBI:17754"/>
        <dbReference type="ChEBI" id="CHEBI:30616"/>
        <dbReference type="ChEBI" id="CHEBI:57597"/>
        <dbReference type="ChEBI" id="CHEBI:456216"/>
        <dbReference type="EC" id="2.7.1.30"/>
    </reaction>
</comment>
<dbReference type="OMA" id="FMLMNIG"/>
<evidence type="ECO:0000256" key="3">
    <source>
        <dbReference type="ARBA" id="ARBA00012099"/>
    </source>
</evidence>
<evidence type="ECO:0000256" key="10">
    <source>
        <dbReference type="ARBA" id="ARBA00052101"/>
    </source>
</evidence>
<dbReference type="PIRSF" id="PIRSF000538">
    <property type="entry name" value="GlpK"/>
    <property type="match status" value="1"/>
</dbReference>
<dbReference type="HAMAP" id="MF_00186">
    <property type="entry name" value="Glycerol_kin"/>
    <property type="match status" value="1"/>
</dbReference>
<dbReference type="NCBIfam" id="NF000756">
    <property type="entry name" value="PRK00047.1"/>
    <property type="match status" value="1"/>
</dbReference>
<organism evidence="14 15">
    <name type="scientific">Diacronema lutheri</name>
    <name type="common">Unicellular marine alga</name>
    <name type="synonym">Monochrysis lutheri</name>
    <dbReference type="NCBI Taxonomy" id="2081491"/>
    <lineage>
        <taxon>Eukaryota</taxon>
        <taxon>Haptista</taxon>
        <taxon>Haptophyta</taxon>
        <taxon>Pavlovophyceae</taxon>
        <taxon>Pavlovales</taxon>
        <taxon>Pavlovaceae</taxon>
        <taxon>Diacronema</taxon>
    </lineage>
</organism>
<evidence type="ECO:0000256" key="2">
    <source>
        <dbReference type="ARBA" id="ARBA00009156"/>
    </source>
</evidence>
<dbReference type="InterPro" id="IPR000577">
    <property type="entry name" value="Carb_kinase_FGGY"/>
</dbReference>
<comment type="caution">
    <text evidence="14">The sequence shown here is derived from an EMBL/GenBank/DDBJ whole genome shotgun (WGS) entry which is preliminary data.</text>
</comment>
<dbReference type="InterPro" id="IPR018485">
    <property type="entry name" value="FGGY_C"/>
</dbReference>
<evidence type="ECO:0000256" key="8">
    <source>
        <dbReference type="ARBA" id="ARBA00022840"/>
    </source>
</evidence>
<evidence type="ECO:0000259" key="12">
    <source>
        <dbReference type="Pfam" id="PF00370"/>
    </source>
</evidence>
<keyword evidence="4" id="KW-0808">Transferase</keyword>
<dbReference type="GO" id="GO:0004370">
    <property type="term" value="F:glycerol kinase activity"/>
    <property type="evidence" value="ECO:0007669"/>
    <property type="project" value="UniProtKB-EC"/>
</dbReference>
<dbReference type="FunFam" id="3.30.420.40:FF:000007">
    <property type="entry name" value="Glycerol kinase"/>
    <property type="match status" value="1"/>
</dbReference>
<dbReference type="InterPro" id="IPR005999">
    <property type="entry name" value="Glycerol_kin"/>
</dbReference>